<dbReference type="UniPathway" id="UPA00286"/>
<protein>
    <recommendedName>
        <fullName evidence="7">AlgX/AlgJ SGNH hydrolase-like domain-containing protein</fullName>
    </recommendedName>
</protein>
<dbReference type="Pfam" id="PF16822">
    <property type="entry name" value="ALGX"/>
    <property type="match status" value="1"/>
</dbReference>
<gene>
    <name evidence="8" type="ORF">D9R14_17940</name>
</gene>
<dbReference type="InterPro" id="IPR031811">
    <property type="entry name" value="ALGX/ALGJ_SGNH-like"/>
</dbReference>
<dbReference type="AlphaFoldDB" id="A0A3L7A450"/>
<sequence>MADLFRTIATLGFFALIFPGFGFVVAHLAGPAKEPIVAAAHGKNLIDGRVTAVVDKQVVGALPGTPALDGLMAGLTYLVLDDAGPQVRAGCPGWLFITEEIAFQKGGDANLAARLKIAAKVRDVMKARGVEMLVMPVPDKISVSRDGSCGLPVSRQAQGRLAAWRAGTADLGLQQVDVITGFPADGYLRTDTHWNSAGARYAAEKLAAAITARLGPGSEKVEVTVGAPQPRIGDLMTLSGLNRSYTWSGPAPDMQGEVSSRIIRSGGLLDDVPPPSVVLIGTSFSLRSGFPDFLAAALSREVGQKSREGGAFAGAMLEILLNNPHVLDGTRLVVWELPVRTLTYPLTEAERRFLGDEK</sequence>
<keyword evidence="4" id="KW-0732">Signal</keyword>
<accession>A0A3L7A450</accession>
<evidence type="ECO:0000256" key="6">
    <source>
        <dbReference type="ARBA" id="ARBA00022841"/>
    </source>
</evidence>
<dbReference type="GO" id="GO:0016740">
    <property type="term" value="F:transferase activity"/>
    <property type="evidence" value="ECO:0007669"/>
    <property type="project" value="UniProtKB-KW"/>
</dbReference>
<evidence type="ECO:0000313" key="8">
    <source>
        <dbReference type="EMBL" id="RLP74884.1"/>
    </source>
</evidence>
<dbReference type="GO" id="GO:0042121">
    <property type="term" value="P:alginic acid biosynthetic process"/>
    <property type="evidence" value="ECO:0007669"/>
    <property type="project" value="UniProtKB-UniPathway"/>
</dbReference>
<evidence type="ECO:0000313" key="9">
    <source>
        <dbReference type="Proteomes" id="UP000269692"/>
    </source>
</evidence>
<keyword evidence="3" id="KW-0808">Transferase</keyword>
<dbReference type="Proteomes" id="UP000269692">
    <property type="component" value="Unassembled WGS sequence"/>
</dbReference>
<comment type="caution">
    <text evidence="8">The sequence shown here is derived from an EMBL/GenBank/DDBJ whole genome shotgun (WGS) entry which is preliminary data.</text>
</comment>
<keyword evidence="6" id="KW-0016">Alginate biosynthesis</keyword>
<comment type="subcellular location">
    <subcellularLocation>
        <location evidence="1">Periplasm</location>
    </subcellularLocation>
</comment>
<feature type="domain" description="AlgX/AlgJ SGNH hydrolase-like" evidence="7">
    <location>
        <begin position="87"/>
        <end position="338"/>
    </location>
</feature>
<evidence type="ECO:0000256" key="4">
    <source>
        <dbReference type="ARBA" id="ARBA00022729"/>
    </source>
</evidence>
<evidence type="ECO:0000256" key="1">
    <source>
        <dbReference type="ARBA" id="ARBA00004418"/>
    </source>
</evidence>
<evidence type="ECO:0000256" key="5">
    <source>
        <dbReference type="ARBA" id="ARBA00022764"/>
    </source>
</evidence>
<dbReference type="GO" id="GO:0042597">
    <property type="term" value="C:periplasmic space"/>
    <property type="evidence" value="ECO:0007669"/>
    <property type="project" value="UniProtKB-SubCell"/>
</dbReference>
<organism evidence="8 9">
    <name type="scientific">Xanthobacter tagetidis</name>
    <dbReference type="NCBI Taxonomy" id="60216"/>
    <lineage>
        <taxon>Bacteria</taxon>
        <taxon>Pseudomonadati</taxon>
        <taxon>Pseudomonadota</taxon>
        <taxon>Alphaproteobacteria</taxon>
        <taxon>Hyphomicrobiales</taxon>
        <taxon>Xanthobacteraceae</taxon>
        <taxon>Xanthobacter</taxon>
    </lineage>
</organism>
<name>A0A3L7A450_9HYPH</name>
<evidence type="ECO:0000259" key="7">
    <source>
        <dbReference type="Pfam" id="PF16822"/>
    </source>
</evidence>
<evidence type="ECO:0000256" key="3">
    <source>
        <dbReference type="ARBA" id="ARBA00022679"/>
    </source>
</evidence>
<keyword evidence="9" id="KW-1185">Reference proteome</keyword>
<evidence type="ECO:0000256" key="2">
    <source>
        <dbReference type="ARBA" id="ARBA00005182"/>
    </source>
</evidence>
<proteinExistence type="predicted"/>
<dbReference type="OrthoDB" id="5243588at2"/>
<comment type="pathway">
    <text evidence="2">Glycan biosynthesis; alginate biosynthesis.</text>
</comment>
<reference evidence="8 9" key="1">
    <citation type="submission" date="2018-10" db="EMBL/GenBank/DDBJ databases">
        <title>Xanthobacter tagetidis genome sequencing and assembly.</title>
        <authorList>
            <person name="Maclea K.S."/>
            <person name="Goen A.E."/>
            <person name="Fatima S.A."/>
        </authorList>
    </citation>
    <scope>NUCLEOTIDE SEQUENCE [LARGE SCALE GENOMIC DNA]</scope>
    <source>
        <strain evidence="8 9">ATCC 700314</strain>
    </source>
</reference>
<keyword evidence="5" id="KW-0574">Periplasm</keyword>
<dbReference type="RefSeq" id="WP_121624719.1">
    <property type="nucleotide sequence ID" value="NZ_JACIIW010000005.1"/>
</dbReference>
<dbReference type="EMBL" id="RCTF01000017">
    <property type="protein sequence ID" value="RLP74884.1"/>
    <property type="molecule type" value="Genomic_DNA"/>
</dbReference>